<dbReference type="KEGG" id="ypy:YPK_0907"/>
<dbReference type="EMBL" id="CP000950">
    <property type="protein sequence ID" value="ACA67208.1"/>
    <property type="molecule type" value="Genomic_DNA"/>
</dbReference>
<dbReference type="GO" id="GO:0008233">
    <property type="term" value="F:peptidase activity"/>
    <property type="evidence" value="ECO:0007669"/>
    <property type="project" value="InterPro"/>
</dbReference>
<feature type="domain" description="Peptidase M15C" evidence="1">
    <location>
        <begin position="62"/>
        <end position="121"/>
    </location>
</feature>
<dbReference type="InterPro" id="IPR009045">
    <property type="entry name" value="Zn_M74/Hedgehog-like"/>
</dbReference>
<accession>A0A0H3AYL9</accession>
<dbReference type="AlphaFoldDB" id="A0A0H3AYL9"/>
<name>A0A0H3AYL9_YERPY</name>
<gene>
    <name evidence="2" type="ordered locus">YPK_0907</name>
</gene>
<dbReference type="Gene3D" id="3.30.1380.10">
    <property type="match status" value="1"/>
</dbReference>
<reference evidence="2" key="1">
    <citation type="submission" date="2008-02" db="EMBL/GenBank/DDBJ databases">
        <title>Complete sequence of Yersinia pseudotuberculosis YPIII.</title>
        <authorList>
            <consortium name="US DOE Joint Genome Institute"/>
            <person name="Challacombe J.F."/>
            <person name="Bruce D."/>
            <person name="Detter J.C."/>
            <person name="Green L."/>
            <person name="Land M."/>
            <person name="Munk C."/>
            <person name="Lindler L.E."/>
            <person name="Nikolich M.P."/>
            <person name="Brettin T."/>
        </authorList>
    </citation>
    <scope>NUCLEOTIDE SEQUENCE</scope>
    <source>
        <strain evidence="2">YPIII</strain>
    </source>
</reference>
<evidence type="ECO:0000259" key="1">
    <source>
        <dbReference type="Pfam" id="PF13539"/>
    </source>
</evidence>
<sequence>MVTSPGEQFIKGKETMTLSEKQQLFTQLIAQLISWAGERGYRLTLGEAYRTPEQAKLNAKTGSGISNSLHTSRLAVDFNLFINGVYQTKSEAYLPLGEQWEKLGGSWGGRFKSNPDGNHFSLEHNGVR</sequence>
<protein>
    <recommendedName>
        <fullName evidence="1">Peptidase M15C domain-containing protein</fullName>
    </recommendedName>
</protein>
<proteinExistence type="predicted"/>
<dbReference type="SUPFAM" id="SSF55166">
    <property type="entry name" value="Hedgehog/DD-peptidase"/>
    <property type="match status" value="1"/>
</dbReference>
<dbReference type="Pfam" id="PF13539">
    <property type="entry name" value="Peptidase_M15_4"/>
    <property type="match status" value="1"/>
</dbReference>
<dbReference type="InterPro" id="IPR039561">
    <property type="entry name" value="Peptidase_M15C"/>
</dbReference>
<organism evidence="2">
    <name type="scientific">Yersinia pseudotuberculosis serotype O:3 (strain YPIII)</name>
    <dbReference type="NCBI Taxonomy" id="502800"/>
    <lineage>
        <taxon>Bacteria</taxon>
        <taxon>Pseudomonadati</taxon>
        <taxon>Pseudomonadota</taxon>
        <taxon>Gammaproteobacteria</taxon>
        <taxon>Enterobacterales</taxon>
        <taxon>Yersiniaceae</taxon>
        <taxon>Yersinia</taxon>
    </lineage>
</organism>
<evidence type="ECO:0000313" key="2">
    <source>
        <dbReference type="EMBL" id="ACA67208.1"/>
    </source>
</evidence>